<evidence type="ECO:0000256" key="1">
    <source>
        <dbReference type="PROSITE-ProRule" id="PRU00023"/>
    </source>
</evidence>
<dbReference type="GO" id="GO:0004672">
    <property type="term" value="F:protein kinase activity"/>
    <property type="evidence" value="ECO:0007669"/>
    <property type="project" value="InterPro"/>
</dbReference>
<feature type="coiled-coil region" evidence="2">
    <location>
        <begin position="288"/>
        <end position="336"/>
    </location>
</feature>
<dbReference type="SUPFAM" id="SSF48403">
    <property type="entry name" value="Ankyrin repeat"/>
    <property type="match status" value="1"/>
</dbReference>
<dbReference type="PANTHER" id="PTHR24120">
    <property type="entry name" value="GH07239P"/>
    <property type="match status" value="1"/>
</dbReference>
<comment type="caution">
    <text evidence="4">The sequence shown here is derived from an EMBL/GenBank/DDBJ whole genome shotgun (WGS) entry which is preliminary data.</text>
</comment>
<evidence type="ECO:0000259" key="3">
    <source>
        <dbReference type="PROSITE" id="PS50011"/>
    </source>
</evidence>
<dbReference type="AlphaFoldDB" id="E1EZZ1"/>
<dbReference type="Proteomes" id="UP000008974">
    <property type="component" value="Unassembled WGS sequence"/>
</dbReference>
<organism evidence="4 5">
    <name type="scientific">Giardia intestinalis (strain P15)</name>
    <name type="common">Giardia lamblia</name>
    <dbReference type="NCBI Taxonomy" id="658858"/>
    <lineage>
        <taxon>Eukaryota</taxon>
        <taxon>Metamonada</taxon>
        <taxon>Diplomonadida</taxon>
        <taxon>Hexamitidae</taxon>
        <taxon>Giardiinae</taxon>
        <taxon>Giardia</taxon>
    </lineage>
</organism>
<evidence type="ECO:0000313" key="5">
    <source>
        <dbReference type="Proteomes" id="UP000008974"/>
    </source>
</evidence>
<feature type="repeat" description="ANK" evidence="1">
    <location>
        <begin position="609"/>
        <end position="641"/>
    </location>
</feature>
<evidence type="ECO:0000256" key="2">
    <source>
        <dbReference type="SAM" id="Coils"/>
    </source>
</evidence>
<dbReference type="Gene3D" id="3.30.200.20">
    <property type="entry name" value="Phosphorylase Kinase, domain 1"/>
    <property type="match status" value="1"/>
</dbReference>
<keyword evidence="4" id="KW-0418">Kinase</keyword>
<name>E1EZZ1_GIAIA</name>
<dbReference type="OMA" id="EYFWALQ"/>
<protein>
    <submittedName>
        <fullName evidence="4">Kinase, NEK</fullName>
    </submittedName>
</protein>
<sequence length="706" mass="77641">MSSNADHSVVKVSENLGGIIGEGSLGAVYEYKKDPNQAIKEIRLDTLKEHAKEALAKRLCVFQHVSHPHILEYFWALQANDFVYVSMWRYHESLASMIVRHKRERRQIPEATVLAIIDHVTSALAYLHDPHKQGKNWKFLPIFVHQNLKTDNILTNKNANLFVVTDCGLCRSALEGTPIGLGTSTYLAPEVLLRGEFSTASDMWSLGIIIYELISLSRPNFIRGHKPTEVFVKDWRPDLSGIADGFLKEMLQKLLVLDPNGRLSAVDLANMLNSRNNTATIFRTVPSIDDSIARIRTLEEKCTSLEAECKTLKVALNNSQSKIEEQAAQIQSLKSTCSSYYSQNTTPKSESKSLGNPNIDLLHTGVSSGTPSQLTRSAVHENHPKSATMILAACNNDVSDIKAFMNLGNSIGKRDERGMTALMHAAQRGHTQIVKMLANKESGLKDETGMTALMHAALSGHAESVSILCKFEAGVTDKKGQLALSMALENGHLSIVKRLTKYEKETLKWTFLMCAAAKGDVVTVKKHLKNKGRKDANGDTALIIAGKAGFGNIVELIQPTSKKGVTALMQAAKSGDINTVRALVSLQGGMQTTDQYTYEVETESYSCAKGYTALMFAARHGNKEIISELIEYEAKMQTGTGETALMQAAQAGKTEAVKLLINHEKGMKATSTDFLFPYNRTALSIAKAAKHQDIVALLSQYPEEWC</sequence>
<feature type="repeat" description="ANK" evidence="1">
    <location>
        <begin position="563"/>
        <end position="595"/>
    </location>
</feature>
<keyword evidence="4" id="KW-0808">Transferase</keyword>
<dbReference type="EMBL" id="ACVC01000101">
    <property type="protein sequence ID" value="EFO64236.1"/>
    <property type="molecule type" value="Genomic_DNA"/>
</dbReference>
<dbReference type="Gene3D" id="1.10.510.10">
    <property type="entry name" value="Transferase(Phosphotransferase) domain 1"/>
    <property type="match status" value="1"/>
</dbReference>
<dbReference type="VEuPathDB" id="GiardiaDB:GLP15_2038"/>
<dbReference type="PROSITE" id="PS50088">
    <property type="entry name" value="ANK_REPEAT"/>
    <property type="match status" value="4"/>
</dbReference>
<proteinExistence type="predicted"/>
<dbReference type="InterPro" id="IPR011009">
    <property type="entry name" value="Kinase-like_dom_sf"/>
</dbReference>
<feature type="domain" description="Protein kinase" evidence="3">
    <location>
        <begin position="14"/>
        <end position="282"/>
    </location>
</feature>
<reference evidence="4 5" key="1">
    <citation type="journal article" date="2010" name="BMC Genomics">
        <title>Genome analysis and comparative genomics of a Giardia intestinalis assemblage E isolate.</title>
        <authorList>
            <person name="Jerlstrom-Hultqvist J."/>
            <person name="Franzen O."/>
            <person name="Ankarklev J."/>
            <person name="Xu F."/>
            <person name="Nohynkova E."/>
            <person name="Andersson J.O."/>
            <person name="Svard S.G."/>
            <person name="Andersson B."/>
        </authorList>
    </citation>
    <scope>NUCLEOTIDE SEQUENCE [LARGE SCALE GENOMIC DNA]</scope>
    <source>
        <strain evidence="4 5">P15</strain>
    </source>
</reference>
<dbReference type="InterPro" id="IPR000719">
    <property type="entry name" value="Prot_kinase_dom"/>
</dbReference>
<dbReference type="PANTHER" id="PTHR24120:SF4">
    <property type="entry name" value="GH07239P"/>
    <property type="match status" value="1"/>
</dbReference>
<feature type="repeat" description="ANK" evidence="1">
    <location>
        <begin position="640"/>
        <end position="672"/>
    </location>
</feature>
<dbReference type="PROSITE" id="PS50297">
    <property type="entry name" value="ANK_REP_REGION"/>
    <property type="match status" value="2"/>
</dbReference>
<accession>E1EZZ1</accession>
<dbReference type="STRING" id="658858.E1EZZ1"/>
<keyword evidence="2" id="KW-0175">Coiled coil</keyword>
<dbReference type="InterPro" id="IPR036770">
    <property type="entry name" value="Ankyrin_rpt-contain_sf"/>
</dbReference>
<keyword evidence="1" id="KW-0040">ANK repeat</keyword>
<dbReference type="CDD" id="cd00180">
    <property type="entry name" value="PKc"/>
    <property type="match status" value="1"/>
</dbReference>
<dbReference type="SUPFAM" id="SSF56112">
    <property type="entry name" value="Protein kinase-like (PK-like)"/>
    <property type="match status" value="1"/>
</dbReference>
<dbReference type="Pfam" id="PF00069">
    <property type="entry name" value="Pkinase"/>
    <property type="match status" value="1"/>
</dbReference>
<feature type="repeat" description="ANK" evidence="1">
    <location>
        <begin position="417"/>
        <end position="449"/>
    </location>
</feature>
<dbReference type="SMART" id="SM00248">
    <property type="entry name" value="ANK"/>
    <property type="match status" value="6"/>
</dbReference>
<evidence type="ECO:0000313" key="4">
    <source>
        <dbReference type="EMBL" id="EFO64236.1"/>
    </source>
</evidence>
<gene>
    <name evidence="4" type="ORF">GLP15_2038</name>
</gene>
<dbReference type="Pfam" id="PF12796">
    <property type="entry name" value="Ank_2"/>
    <property type="match status" value="3"/>
</dbReference>
<dbReference type="InterPro" id="IPR002110">
    <property type="entry name" value="Ankyrin_rpt"/>
</dbReference>
<dbReference type="OrthoDB" id="20872at2759"/>
<dbReference type="GO" id="GO:0005524">
    <property type="term" value="F:ATP binding"/>
    <property type="evidence" value="ECO:0007669"/>
    <property type="project" value="InterPro"/>
</dbReference>
<dbReference type="Gene3D" id="1.25.40.20">
    <property type="entry name" value="Ankyrin repeat-containing domain"/>
    <property type="match status" value="2"/>
</dbReference>
<dbReference type="PROSITE" id="PS50011">
    <property type="entry name" value="PROTEIN_KINASE_DOM"/>
    <property type="match status" value="1"/>
</dbReference>